<dbReference type="PANTHER" id="PTHR45947:SF3">
    <property type="entry name" value="SULFOQUINOVOSYL TRANSFERASE SQD2"/>
    <property type="match status" value="1"/>
</dbReference>
<evidence type="ECO:0000259" key="1">
    <source>
        <dbReference type="Pfam" id="PF00534"/>
    </source>
</evidence>
<gene>
    <name evidence="3" type="ORF">A3D78_02660</name>
</gene>
<dbReference type="Pfam" id="PF13439">
    <property type="entry name" value="Glyco_transf_4"/>
    <property type="match status" value="1"/>
</dbReference>
<dbReference type="SUPFAM" id="SSF53756">
    <property type="entry name" value="UDP-Glycosyltransferase/glycogen phosphorylase"/>
    <property type="match status" value="1"/>
</dbReference>
<dbReference type="InterPro" id="IPR050194">
    <property type="entry name" value="Glycosyltransferase_grp1"/>
</dbReference>
<dbReference type="STRING" id="1798383.A3D78_02660"/>
<organism evidence="3 4">
    <name type="scientific">Candidatus Gottesmanbacteria bacterium RIFCSPHIGHO2_02_FULL_39_14</name>
    <dbReference type="NCBI Taxonomy" id="1798383"/>
    <lineage>
        <taxon>Bacteria</taxon>
        <taxon>Candidatus Gottesmaniibacteriota</taxon>
    </lineage>
</organism>
<dbReference type="PANTHER" id="PTHR45947">
    <property type="entry name" value="SULFOQUINOVOSYL TRANSFERASE SQD2"/>
    <property type="match status" value="1"/>
</dbReference>
<accession>A0A1F6A3R7</accession>
<dbReference type="Gene3D" id="3.40.50.2000">
    <property type="entry name" value="Glycogen Phosphorylase B"/>
    <property type="match status" value="2"/>
</dbReference>
<dbReference type="GO" id="GO:0016757">
    <property type="term" value="F:glycosyltransferase activity"/>
    <property type="evidence" value="ECO:0007669"/>
    <property type="project" value="InterPro"/>
</dbReference>
<proteinExistence type="predicted"/>
<feature type="domain" description="Glycosyltransferase subfamily 4-like N-terminal" evidence="2">
    <location>
        <begin position="22"/>
        <end position="189"/>
    </location>
</feature>
<dbReference type="EMBL" id="MFJM01000004">
    <property type="protein sequence ID" value="OGG19266.1"/>
    <property type="molecule type" value="Genomic_DNA"/>
</dbReference>
<evidence type="ECO:0000313" key="4">
    <source>
        <dbReference type="Proteomes" id="UP000176253"/>
    </source>
</evidence>
<dbReference type="Proteomes" id="UP000176253">
    <property type="component" value="Unassembled WGS sequence"/>
</dbReference>
<comment type="caution">
    <text evidence="3">The sequence shown here is derived from an EMBL/GenBank/DDBJ whole genome shotgun (WGS) entry which is preliminary data.</text>
</comment>
<evidence type="ECO:0000313" key="3">
    <source>
        <dbReference type="EMBL" id="OGG19266.1"/>
    </source>
</evidence>
<evidence type="ECO:0008006" key="5">
    <source>
        <dbReference type="Google" id="ProtNLM"/>
    </source>
</evidence>
<dbReference type="AlphaFoldDB" id="A0A1F6A3R7"/>
<evidence type="ECO:0000259" key="2">
    <source>
        <dbReference type="Pfam" id="PF13439"/>
    </source>
</evidence>
<dbReference type="Pfam" id="PF00534">
    <property type="entry name" value="Glycos_transf_1"/>
    <property type="match status" value="1"/>
</dbReference>
<protein>
    <recommendedName>
        <fullName evidence="5">Glycosyl transferase family 1</fullName>
    </recommendedName>
</protein>
<dbReference type="InterPro" id="IPR001296">
    <property type="entry name" value="Glyco_trans_1"/>
</dbReference>
<reference evidence="3 4" key="1">
    <citation type="journal article" date="2016" name="Nat. Commun.">
        <title>Thousands of microbial genomes shed light on interconnected biogeochemical processes in an aquifer system.</title>
        <authorList>
            <person name="Anantharaman K."/>
            <person name="Brown C.T."/>
            <person name="Hug L.A."/>
            <person name="Sharon I."/>
            <person name="Castelle C.J."/>
            <person name="Probst A.J."/>
            <person name="Thomas B.C."/>
            <person name="Singh A."/>
            <person name="Wilkins M.J."/>
            <person name="Karaoz U."/>
            <person name="Brodie E.L."/>
            <person name="Williams K.H."/>
            <person name="Hubbard S.S."/>
            <person name="Banfield J.F."/>
        </authorList>
    </citation>
    <scope>NUCLEOTIDE SEQUENCE [LARGE SCALE GENOMIC DNA]</scope>
</reference>
<name>A0A1F6A3R7_9BACT</name>
<dbReference type="InterPro" id="IPR028098">
    <property type="entry name" value="Glyco_trans_4-like_N"/>
</dbReference>
<sequence>MQIAFLSYWSCPRTPLGILSSGGMNVYILNLASELAKLGHRIDIFTREHSRQKNNIVNIGRYVRLIHLKATGDDNYQKSLEFGRNLIGFIKNNSLKYDIFHSHYYYSALSGIEVVKHVKAPLAVTFHTLGEMKKIYAGTIDKPRIEAERGIVGDADALIASTELEKDELIRYYQANPEKIHVVIPGVDHRLFRPKSMTLSRRKLNLPQNKKIILFVGRIDPVKGISLLIEAVGGMQVEVLLIGGDIKSRSFWQHPEVKRIKDNIESKKLEGRIKFLGSKAHRLLPWFYSAADLVVLPSVYESFGLVILEAMACAAPIIASRSGGLKYLIEDGKTGVFFESGNSADLAEKLKKLLLSEKQLVQMGTRAYWESQKYCWDKQAVKMVEVYRKLSG</sequence>
<feature type="domain" description="Glycosyl transferase family 1" evidence="1">
    <location>
        <begin position="200"/>
        <end position="368"/>
    </location>
</feature>